<evidence type="ECO:0000256" key="4">
    <source>
        <dbReference type="ARBA" id="ARBA00022679"/>
    </source>
</evidence>
<evidence type="ECO:0000256" key="10">
    <source>
        <dbReference type="ARBA" id="ARBA00055110"/>
    </source>
</evidence>
<dbReference type="EC" id="2.3.1.200" evidence="11"/>
<dbReference type="InterPro" id="IPR004562">
    <property type="entry name" value="LipoylTrfase_LipoateP_Ligase"/>
</dbReference>
<keyword evidence="6" id="KW-0496">Mitochondrion</keyword>
<evidence type="ECO:0000256" key="9">
    <source>
        <dbReference type="ARBA" id="ARBA00052428"/>
    </source>
</evidence>
<comment type="pathway">
    <text evidence="2">Protein modification; protein lipoylation via exogenous pathway; protein N(6)-(lipoyl)lysine from lipoate: step 2/2.</text>
</comment>
<evidence type="ECO:0000256" key="5">
    <source>
        <dbReference type="ARBA" id="ARBA00022946"/>
    </source>
</evidence>
<evidence type="ECO:0000259" key="18">
    <source>
        <dbReference type="PROSITE" id="PS51733"/>
    </source>
</evidence>
<evidence type="ECO:0000313" key="19">
    <source>
        <dbReference type="EMBL" id="KPP66524.1"/>
    </source>
</evidence>
<dbReference type="PANTHER" id="PTHR12561:SF3">
    <property type="entry name" value="LIPOYLTRANSFERASE 1, MITOCHONDRIAL"/>
    <property type="match status" value="1"/>
</dbReference>
<dbReference type="AlphaFoldDB" id="A0A0P7UEZ1"/>
<dbReference type="CDD" id="cd16443">
    <property type="entry name" value="LplA"/>
    <property type="match status" value="1"/>
</dbReference>
<evidence type="ECO:0000256" key="11">
    <source>
        <dbReference type="ARBA" id="ARBA00066356"/>
    </source>
</evidence>
<dbReference type="FunFam" id="3.30.390.50:FF:000005">
    <property type="entry name" value="Lipoyltransferase 1, mitochondrial"/>
    <property type="match status" value="1"/>
</dbReference>
<comment type="function">
    <text evidence="10">Lipoyl amidotransferase that catalyzes the transfer of lipoyl moieties from lipoyl-protein H of the glycine cleavage system (lipoyl-GCSH) to E2 subunits of the pyruvate dehydrogenase complex (PDCE2). Unable to catalyze the transfer of octanoyl from octanoyl-GCSH to PDCE2. In vitro, it is also able to catalyze the transfer of the lipoyl group from lipoyl-AMP to the specific lysine residue of lipoyl domains of lipoate-dependent enzymes but this reaction may not be physiologically relevant.</text>
</comment>
<dbReference type="Gene3D" id="3.30.390.50">
    <property type="entry name" value="CO dehydrogenase flavoprotein, C-terminal domain"/>
    <property type="match status" value="1"/>
</dbReference>
<dbReference type="Pfam" id="PF21948">
    <property type="entry name" value="LplA-B_cat"/>
    <property type="match status" value="1"/>
</dbReference>
<sequence>MQLLLFALKILVLLSSGARLTQWVFQVGPSCHTVRAQSTFSAFLAEHCRPGVVLKSASCDIFQNLAFEDWIHAHVDVEKRSILFMCRNRPAVVIGRHQNPWQECNVPLARERGIPVARRRSGGGTVFHDLGNVNLTFFSSRKRYDRQRNLRIVTRALRQLSPNLDVHATERFDILLNKQFKISGTAAKLGRTGAYHHCTLLCSADRALLSATLRSACAAGIRSNATPSVAAPVRNLRDEDPTLNCDAVMEAVASQYCADFGLSAPAVVVDPTDELSHPGIRRITQELQAWDWVFGKTPAFSLDTSFEVQCEACDTKVNLTVGVKSGAIETCSIESPQDWLPPAMCRELSGLMVGSRFRPSDMAVIFTAFLRANPQSHELENKMHILCEKVVALM</sequence>
<dbReference type="FunFam" id="3.30.930.10:FF:000045">
    <property type="entry name" value="lipoyltransferase 1, mitochondrial"/>
    <property type="match status" value="1"/>
</dbReference>
<dbReference type="STRING" id="113540.ENSSFOP00015000656"/>
<dbReference type="EMBL" id="JARO02005590">
    <property type="protein sequence ID" value="KPP66524.1"/>
    <property type="molecule type" value="Genomic_DNA"/>
</dbReference>
<evidence type="ECO:0000256" key="3">
    <source>
        <dbReference type="ARBA" id="ARBA00008242"/>
    </source>
</evidence>
<accession>A0A0P7UEZ1</accession>
<evidence type="ECO:0000256" key="12">
    <source>
        <dbReference type="ARBA" id="ARBA00071354"/>
    </source>
</evidence>
<comment type="catalytic activity">
    <reaction evidence="8">
        <text>N(6)-[(R)-lipoyl]-L-lysyl-[glycine-cleavage complex H protein] + L-lysyl-[lipoyl-carrier protein] = L-lysyl-[glycine-cleavage complex H protein] + N(6)-[(R)-lipoyl]-L-lysyl-[lipoyl-carrier protein]</text>
        <dbReference type="Rhea" id="RHEA:16413"/>
        <dbReference type="Rhea" id="RHEA-COMP:10494"/>
        <dbReference type="Rhea" id="RHEA-COMP:10500"/>
        <dbReference type="Rhea" id="RHEA-COMP:10501"/>
        <dbReference type="Rhea" id="RHEA-COMP:10502"/>
        <dbReference type="ChEBI" id="CHEBI:29969"/>
        <dbReference type="ChEBI" id="CHEBI:83099"/>
        <dbReference type="EC" id="2.3.1.200"/>
    </reaction>
    <physiologicalReaction direction="left-to-right" evidence="8">
        <dbReference type="Rhea" id="RHEA:16414"/>
    </physiologicalReaction>
</comment>
<keyword evidence="17" id="KW-0732">Signal</keyword>
<name>A0A0P7UEZ1_SCLFO</name>
<evidence type="ECO:0000256" key="17">
    <source>
        <dbReference type="SAM" id="SignalP"/>
    </source>
</evidence>
<proteinExistence type="inferred from homology"/>
<evidence type="ECO:0000256" key="16">
    <source>
        <dbReference type="ARBA" id="ARBA00083292"/>
    </source>
</evidence>
<dbReference type="Proteomes" id="UP000034805">
    <property type="component" value="Unassembled WGS sequence"/>
</dbReference>
<gene>
    <name evidence="19" type="ORF">Z043_114968</name>
</gene>
<dbReference type="PROSITE" id="PS51733">
    <property type="entry name" value="BPL_LPL_CATALYTIC"/>
    <property type="match status" value="1"/>
</dbReference>
<keyword evidence="4" id="KW-0808">Transferase</keyword>
<organism evidence="19 20">
    <name type="scientific">Scleropages formosus</name>
    <name type="common">Asian bonytongue</name>
    <name type="synonym">Osteoglossum formosum</name>
    <dbReference type="NCBI Taxonomy" id="113540"/>
    <lineage>
        <taxon>Eukaryota</taxon>
        <taxon>Metazoa</taxon>
        <taxon>Chordata</taxon>
        <taxon>Craniata</taxon>
        <taxon>Vertebrata</taxon>
        <taxon>Euteleostomi</taxon>
        <taxon>Actinopterygii</taxon>
        <taxon>Neopterygii</taxon>
        <taxon>Teleostei</taxon>
        <taxon>Osteoglossocephala</taxon>
        <taxon>Osteoglossomorpha</taxon>
        <taxon>Osteoglossiformes</taxon>
        <taxon>Osteoglossidae</taxon>
        <taxon>Scleropages</taxon>
    </lineage>
</organism>
<reference evidence="19 20" key="1">
    <citation type="submission" date="2015-08" db="EMBL/GenBank/DDBJ databases">
        <title>The genome of the Asian arowana (Scleropages formosus).</title>
        <authorList>
            <person name="Tan M.H."/>
            <person name="Gan H.M."/>
            <person name="Croft L.J."/>
            <person name="Austin C.M."/>
        </authorList>
    </citation>
    <scope>NUCLEOTIDE SEQUENCE [LARGE SCALE GENOMIC DNA]</scope>
    <source>
        <strain evidence="19">Aro1</strain>
    </source>
</reference>
<protein>
    <recommendedName>
        <fullName evidence="12">Lipoyl amidotransferase LIPT1, mitochondrial</fullName>
        <ecNumber evidence="11">2.3.1.200</ecNumber>
    </recommendedName>
    <alternativeName>
        <fullName evidence="15">Lipoate biosynthesis protein</fullName>
    </alternativeName>
    <alternativeName>
        <fullName evidence="13">Lipoate-protein ligase</fullName>
    </alternativeName>
    <alternativeName>
        <fullName evidence="16">Lipoyl ligase</fullName>
    </alternativeName>
    <alternativeName>
        <fullName evidence="14">Lipoyltransferase 1</fullName>
    </alternativeName>
</protein>
<keyword evidence="7" id="KW-0012">Acyltransferase</keyword>
<dbReference type="UniPathway" id="UPA00537">
    <property type="reaction ID" value="UER00595"/>
</dbReference>
<dbReference type="InterPro" id="IPR004143">
    <property type="entry name" value="BPL_LPL_catalytic"/>
</dbReference>
<dbReference type="GO" id="GO:0005739">
    <property type="term" value="C:mitochondrion"/>
    <property type="evidence" value="ECO:0007669"/>
    <property type="project" value="UniProtKB-SubCell"/>
</dbReference>
<feature type="domain" description="BPL/LPL catalytic" evidence="18">
    <location>
        <begin position="77"/>
        <end position="264"/>
    </location>
</feature>
<dbReference type="GO" id="GO:0017118">
    <property type="term" value="F:lipoyltransferase activity"/>
    <property type="evidence" value="ECO:0007669"/>
    <property type="project" value="TreeGrafter"/>
</dbReference>
<feature type="chain" id="PRO_5006143271" description="Lipoyl amidotransferase LIPT1, mitochondrial" evidence="17">
    <location>
        <begin position="18"/>
        <end position="394"/>
    </location>
</feature>
<evidence type="ECO:0000256" key="1">
    <source>
        <dbReference type="ARBA" id="ARBA00004173"/>
    </source>
</evidence>
<dbReference type="Gene3D" id="3.30.930.10">
    <property type="entry name" value="Bira Bifunctional Protein, Domain 2"/>
    <property type="match status" value="1"/>
</dbReference>
<evidence type="ECO:0000256" key="13">
    <source>
        <dbReference type="ARBA" id="ARBA00077230"/>
    </source>
</evidence>
<evidence type="ECO:0000256" key="7">
    <source>
        <dbReference type="ARBA" id="ARBA00023315"/>
    </source>
</evidence>
<evidence type="ECO:0000256" key="14">
    <source>
        <dbReference type="ARBA" id="ARBA00079837"/>
    </source>
</evidence>
<evidence type="ECO:0000256" key="6">
    <source>
        <dbReference type="ARBA" id="ARBA00023128"/>
    </source>
</evidence>
<dbReference type="GO" id="GO:0009249">
    <property type="term" value="P:protein lipoylation"/>
    <property type="evidence" value="ECO:0007669"/>
    <property type="project" value="InterPro"/>
</dbReference>
<comment type="similarity">
    <text evidence="3">Belongs to the LplA family.</text>
</comment>
<evidence type="ECO:0000256" key="2">
    <source>
        <dbReference type="ARBA" id="ARBA00005085"/>
    </source>
</evidence>
<evidence type="ECO:0000256" key="8">
    <source>
        <dbReference type="ARBA" id="ARBA00051275"/>
    </source>
</evidence>
<feature type="signal peptide" evidence="17">
    <location>
        <begin position="1"/>
        <end position="17"/>
    </location>
</feature>
<comment type="catalytic activity">
    <reaction evidence="9">
        <text>(R)-lipoyl-5'-AMP + L-lysyl-[lipoyl-carrier protein] = N(6)-[(R)-lipoyl]-L-lysyl-[lipoyl-carrier protein] + AMP + 2 H(+)</text>
        <dbReference type="Rhea" id="RHEA:20473"/>
        <dbReference type="Rhea" id="RHEA-COMP:10500"/>
        <dbReference type="Rhea" id="RHEA-COMP:10502"/>
        <dbReference type="ChEBI" id="CHEBI:15378"/>
        <dbReference type="ChEBI" id="CHEBI:29969"/>
        <dbReference type="ChEBI" id="CHEBI:83091"/>
        <dbReference type="ChEBI" id="CHEBI:83099"/>
        <dbReference type="ChEBI" id="CHEBI:456215"/>
    </reaction>
</comment>
<comment type="caution">
    <text evidence="19">The sequence shown here is derived from an EMBL/GenBank/DDBJ whole genome shotgun (WGS) entry which is preliminary data.</text>
</comment>
<dbReference type="InterPro" id="IPR045864">
    <property type="entry name" value="aa-tRNA-synth_II/BPL/LPL"/>
</dbReference>
<dbReference type="SUPFAM" id="SSF55681">
    <property type="entry name" value="Class II aaRS and biotin synthetases"/>
    <property type="match status" value="1"/>
</dbReference>
<evidence type="ECO:0000256" key="15">
    <source>
        <dbReference type="ARBA" id="ARBA00081636"/>
    </source>
</evidence>
<comment type="subcellular location">
    <subcellularLocation>
        <location evidence="1">Mitochondrion</location>
    </subcellularLocation>
</comment>
<evidence type="ECO:0000313" key="20">
    <source>
        <dbReference type="Proteomes" id="UP000034805"/>
    </source>
</evidence>
<dbReference type="PANTHER" id="PTHR12561">
    <property type="entry name" value="LIPOATE-PROTEIN LIGASE"/>
    <property type="match status" value="1"/>
</dbReference>
<keyword evidence="5" id="KW-0809">Transit peptide</keyword>